<dbReference type="Proteomes" id="UP000559256">
    <property type="component" value="Unassembled WGS sequence"/>
</dbReference>
<dbReference type="AlphaFoldDB" id="A0A8H5CN97"/>
<feature type="compositionally biased region" description="Low complexity" evidence="1">
    <location>
        <begin position="33"/>
        <end position="57"/>
    </location>
</feature>
<gene>
    <name evidence="2" type="ORF">D9758_013236</name>
</gene>
<keyword evidence="3" id="KW-1185">Reference proteome</keyword>
<name>A0A8H5CN97_9AGAR</name>
<evidence type="ECO:0000256" key="1">
    <source>
        <dbReference type="SAM" id="MobiDB-lite"/>
    </source>
</evidence>
<evidence type="ECO:0000313" key="2">
    <source>
        <dbReference type="EMBL" id="KAF5344379.1"/>
    </source>
</evidence>
<protein>
    <submittedName>
        <fullName evidence="2">Uncharacterized protein</fullName>
    </submittedName>
</protein>
<sequence>MYVPFITTTWSATGSNKVLGKRKGGGGGGRSSGGRSSSSSGKSSGSSGKSGGRSSSSTIFGGSRTSRPYGNGGGKPTVVPAGQPFSGRSVGGGMRSQVFGSRTYGSGYPGYGLARGVAGRGFPFYFWPLVWGGAVGVGTASYLNAEDEVHWFILDPSNSDVLYQYGQPNNSTRPGGMEVTAAFQSNYTQTIFRIMSDNETVVSLIQDIHQNCSSRLTSNSASSPSQIYLYNTSASDAPKPEQAIQYYRASSAVLTLDGYNNSAAFGANGTTDTPLPDGIDTMLLQCLNGTIGNGITLVDGAGGRWTAPSYGVVGLLWTLWILSHIF</sequence>
<comment type="caution">
    <text evidence="2">The sequence shown here is derived from an EMBL/GenBank/DDBJ whole genome shotgun (WGS) entry which is preliminary data.</text>
</comment>
<accession>A0A8H5CN97</accession>
<organism evidence="2 3">
    <name type="scientific">Tetrapyrgos nigripes</name>
    <dbReference type="NCBI Taxonomy" id="182062"/>
    <lineage>
        <taxon>Eukaryota</taxon>
        <taxon>Fungi</taxon>
        <taxon>Dikarya</taxon>
        <taxon>Basidiomycota</taxon>
        <taxon>Agaricomycotina</taxon>
        <taxon>Agaricomycetes</taxon>
        <taxon>Agaricomycetidae</taxon>
        <taxon>Agaricales</taxon>
        <taxon>Marasmiineae</taxon>
        <taxon>Marasmiaceae</taxon>
        <taxon>Tetrapyrgos</taxon>
    </lineage>
</organism>
<feature type="compositionally biased region" description="Polar residues" evidence="1">
    <location>
        <begin position="58"/>
        <end position="68"/>
    </location>
</feature>
<proteinExistence type="predicted"/>
<feature type="region of interest" description="Disordered" evidence="1">
    <location>
        <begin position="13"/>
        <end position="92"/>
    </location>
</feature>
<dbReference type="OrthoDB" id="3365917at2759"/>
<reference evidence="2 3" key="1">
    <citation type="journal article" date="2020" name="ISME J.">
        <title>Uncovering the hidden diversity of litter-decomposition mechanisms in mushroom-forming fungi.</title>
        <authorList>
            <person name="Floudas D."/>
            <person name="Bentzer J."/>
            <person name="Ahren D."/>
            <person name="Johansson T."/>
            <person name="Persson P."/>
            <person name="Tunlid A."/>
        </authorList>
    </citation>
    <scope>NUCLEOTIDE SEQUENCE [LARGE SCALE GENOMIC DNA]</scope>
    <source>
        <strain evidence="2 3">CBS 291.85</strain>
    </source>
</reference>
<dbReference type="EMBL" id="JAACJM010000126">
    <property type="protein sequence ID" value="KAF5344379.1"/>
    <property type="molecule type" value="Genomic_DNA"/>
</dbReference>
<evidence type="ECO:0000313" key="3">
    <source>
        <dbReference type="Proteomes" id="UP000559256"/>
    </source>
</evidence>